<evidence type="ECO:0000256" key="1">
    <source>
        <dbReference type="SAM" id="Phobius"/>
    </source>
</evidence>
<gene>
    <name evidence="2" type="ORF">SS50377_10730</name>
</gene>
<protein>
    <submittedName>
        <fullName evidence="2">Transmembrane domain-containing protein</fullName>
    </submittedName>
</protein>
<dbReference type="EMBL" id="KI545966">
    <property type="protein sequence ID" value="EST49032.1"/>
    <property type="molecule type" value="Genomic_DNA"/>
</dbReference>
<name>V6LWL4_9EUKA</name>
<accession>V6LWL4</accession>
<reference evidence="2" key="1">
    <citation type="journal article" date="2014" name="PLoS Genet.">
        <title>The Genome of Spironucleus salmonicida Highlights a Fish Pathogen Adapted to Fluctuating Environments.</title>
        <authorList>
            <person name="Xu F."/>
            <person name="Jerlstrom-Hultqvist J."/>
            <person name="Einarsson E."/>
            <person name="Astvaldsson A."/>
            <person name="Svard S.G."/>
            <person name="Andersson J.O."/>
        </authorList>
    </citation>
    <scope>NUCLEOTIDE SEQUENCE</scope>
</reference>
<sequence length="573" mass="63657">MPRRSASQQRVRRLRKRAYLVLNSIYCRIRRIFVYGLGYIIISAASEMLVLLADAVHCFQDNAVLQGNSQSKVLTLVLTPAPENDPLCVASNNRESLCKLQYLDAAGAVQTIDQSFIYIDSAAVAIRFNLSSAAAKYTLISAQSLLSYIALIVGSLESPGAVQTIQHTQMNATNCWDDLVLRYNRSAGHEFLQMDGTPLDCQITAPVVKFEYFAEERWRSFGVQGVSGEAGYYDATKTFNHSETLHYKQTLAGLTDAAAIEVFKYFFVAFQNNRSIETRIHIVTTIGSLDQIILAAPLLVLSMGSPCYSALQPLGYASVLQVTAFSHNVEFLDHTACSSKTTSFGNQMRIITDTFNFSSSREINSLPHFRKRSGFSITFDAPIANYSQLTSGVMISYLTYYDENDVILDEESVLLALALSCFQNIQAFFQRDRLCVQVQTFPTAQCIARGSSQLQYVLGIQPGTFLTRQVVFVFSINYVYNGSLQCTSTYGTNDYAENLAGTVAVKTALYQKMVANHTTLYNFLQSTHEYIRPTVLLLSDMSPIYTYFGIIISGVLLLTAVGVGVLVHMQRRG</sequence>
<organism evidence="2">
    <name type="scientific">Spironucleus salmonicida</name>
    <dbReference type="NCBI Taxonomy" id="348837"/>
    <lineage>
        <taxon>Eukaryota</taxon>
        <taxon>Metamonada</taxon>
        <taxon>Diplomonadida</taxon>
        <taxon>Hexamitidae</taxon>
        <taxon>Hexamitinae</taxon>
        <taxon>Spironucleus</taxon>
    </lineage>
</organism>
<feature type="transmembrane region" description="Helical" evidence="1">
    <location>
        <begin position="544"/>
        <end position="567"/>
    </location>
</feature>
<keyword evidence="1 2" id="KW-0812">Transmembrane</keyword>
<proteinExistence type="predicted"/>
<evidence type="ECO:0000313" key="2">
    <source>
        <dbReference type="EMBL" id="EST49032.1"/>
    </source>
</evidence>
<keyword evidence="1" id="KW-1133">Transmembrane helix</keyword>
<dbReference type="VEuPathDB" id="GiardiaDB:SS50377_24155"/>
<keyword evidence="1" id="KW-0472">Membrane</keyword>
<dbReference type="AlphaFoldDB" id="V6LWL4"/>